<feature type="compositionally biased region" description="Low complexity" evidence="4">
    <location>
        <begin position="637"/>
        <end position="649"/>
    </location>
</feature>
<feature type="coiled-coil region" evidence="3">
    <location>
        <begin position="389"/>
        <end position="528"/>
    </location>
</feature>
<evidence type="ECO:0000256" key="2">
    <source>
        <dbReference type="ARBA" id="ARBA00023054"/>
    </source>
</evidence>
<feature type="coiled-coil region" evidence="3">
    <location>
        <begin position="130"/>
        <end position="221"/>
    </location>
</feature>
<dbReference type="PANTHER" id="PTHR31580:SF49">
    <property type="entry name" value="FILAMENT-LIKE PLANT PROTEIN 3"/>
    <property type="match status" value="1"/>
</dbReference>
<feature type="region of interest" description="Disordered" evidence="4">
    <location>
        <begin position="621"/>
        <end position="664"/>
    </location>
</feature>
<feature type="compositionally biased region" description="Polar residues" evidence="4">
    <location>
        <begin position="40"/>
        <end position="57"/>
    </location>
</feature>
<evidence type="ECO:0000256" key="3">
    <source>
        <dbReference type="SAM" id="Coils"/>
    </source>
</evidence>
<dbReference type="Proteomes" id="UP001141806">
    <property type="component" value="Unassembled WGS sequence"/>
</dbReference>
<keyword evidence="6" id="KW-1185">Reference proteome</keyword>
<comment type="caution">
    <text evidence="5">The sequence shown here is derived from an EMBL/GenBank/DDBJ whole genome shotgun (WGS) entry which is preliminary data.</text>
</comment>
<evidence type="ECO:0000313" key="5">
    <source>
        <dbReference type="EMBL" id="KAJ4967189.1"/>
    </source>
</evidence>
<name>A0A9Q0KB47_9MAGN</name>
<evidence type="ECO:0000256" key="1">
    <source>
        <dbReference type="ARBA" id="ARBA00005921"/>
    </source>
</evidence>
<sequence>MDRRSWLWRRKASEKSPGETESSGSISSLSERFSDDQDTSRASPNRTQSPEVTSKVSVNGEDVNDELKSLKQKLSAALLNISAKEDLVKQHAKVAEEAVSGWEKAETEVVTLKQQLEVAALKNSALDDRVGQLDGALKECVRQLRQAREEQEQKIHEAVVKKTREWESAKFEFESNLVELQIQVEAAKAEASVDPDLCLRLESAEKESAALKQELLARVEELEVTTLERDLSTQAAETASKQHLESIKKMAKLEAECRRLRATSRKASFINDHKSAAASSIYVESLTDSQSDSGERLLTMEADSRKMSTLDTIEREPSCSDSWASALIAELDQFKNDKAIGRNIMASSLEIDLMDDFLEMERLAALPETGNTSHGLMLGAVSDQQHGGDDTLKAELEAMIQRTAELEEKLEMMEAEKEELNATLAESQSRLETSQDQLKEAEEKLVELQRQLDLANKLKQASDIEADAANAKRKEVETQFVSVDAEVHTLRAEVDSLEAELEKEHALSSELKAKYQKLEGELPRKRHEAELWRTTSSNGELKIKQEKELAVAAGKLAECQKTIASLGKQLKSLATLEDFLIDCEKPPELSIGESPIPGDGESWKLHLNDACLVRSEADSLKLDGDDFSPVNGKDGESPPSSGSSSSASSLNNAVAPEKSRNGFGKLFSRSKSYAHVEI</sequence>
<proteinExistence type="inferred from homology"/>
<evidence type="ECO:0000256" key="4">
    <source>
        <dbReference type="SAM" id="MobiDB-lite"/>
    </source>
</evidence>
<dbReference type="Pfam" id="PF05911">
    <property type="entry name" value="FPP"/>
    <property type="match status" value="3"/>
</dbReference>
<organism evidence="5 6">
    <name type="scientific">Protea cynaroides</name>
    <dbReference type="NCBI Taxonomy" id="273540"/>
    <lineage>
        <taxon>Eukaryota</taxon>
        <taxon>Viridiplantae</taxon>
        <taxon>Streptophyta</taxon>
        <taxon>Embryophyta</taxon>
        <taxon>Tracheophyta</taxon>
        <taxon>Spermatophyta</taxon>
        <taxon>Magnoliopsida</taxon>
        <taxon>Proteales</taxon>
        <taxon>Proteaceae</taxon>
        <taxon>Protea</taxon>
    </lineage>
</organism>
<reference evidence="5" key="1">
    <citation type="journal article" date="2023" name="Plant J.">
        <title>The genome of the king protea, Protea cynaroides.</title>
        <authorList>
            <person name="Chang J."/>
            <person name="Duong T.A."/>
            <person name="Schoeman C."/>
            <person name="Ma X."/>
            <person name="Roodt D."/>
            <person name="Barker N."/>
            <person name="Li Z."/>
            <person name="Van de Peer Y."/>
            <person name="Mizrachi E."/>
        </authorList>
    </citation>
    <scope>NUCLEOTIDE SEQUENCE</scope>
    <source>
        <tissue evidence="5">Young leaves</tissue>
    </source>
</reference>
<protein>
    <recommendedName>
        <fullName evidence="7">Filament-like plant protein</fullName>
    </recommendedName>
</protein>
<dbReference type="PANTHER" id="PTHR31580">
    <property type="entry name" value="FILAMENT-LIKE PLANT PROTEIN 4"/>
    <property type="match status" value="1"/>
</dbReference>
<dbReference type="OrthoDB" id="128924at2759"/>
<evidence type="ECO:0008006" key="7">
    <source>
        <dbReference type="Google" id="ProtNLM"/>
    </source>
</evidence>
<keyword evidence="2 3" id="KW-0175">Coiled coil</keyword>
<dbReference type="SUPFAM" id="SSF57997">
    <property type="entry name" value="Tropomyosin"/>
    <property type="match status" value="1"/>
</dbReference>
<comment type="similarity">
    <text evidence="1">Belongs to the FPP family.</text>
</comment>
<gene>
    <name evidence="5" type="ORF">NE237_019038</name>
</gene>
<dbReference type="EMBL" id="JAMYWD010000007">
    <property type="protein sequence ID" value="KAJ4967189.1"/>
    <property type="molecule type" value="Genomic_DNA"/>
</dbReference>
<evidence type="ECO:0000313" key="6">
    <source>
        <dbReference type="Proteomes" id="UP001141806"/>
    </source>
</evidence>
<dbReference type="AlphaFoldDB" id="A0A9Q0KB47"/>
<accession>A0A9Q0KB47</accession>
<feature type="compositionally biased region" description="Low complexity" evidence="4">
    <location>
        <begin position="19"/>
        <end position="31"/>
    </location>
</feature>
<feature type="region of interest" description="Disordered" evidence="4">
    <location>
        <begin position="1"/>
        <end position="62"/>
    </location>
</feature>
<dbReference type="InterPro" id="IPR008587">
    <property type="entry name" value="FPP_plant"/>
</dbReference>
<feature type="compositionally biased region" description="Basic and acidic residues" evidence="4">
    <location>
        <begin position="1"/>
        <end position="18"/>
    </location>
</feature>